<keyword evidence="1" id="KW-1133">Transmembrane helix</keyword>
<evidence type="ECO:0000313" key="3">
    <source>
        <dbReference type="Proteomes" id="UP001198806"/>
    </source>
</evidence>
<protein>
    <submittedName>
        <fullName evidence="2">Uncharacterized protein</fullName>
    </submittedName>
</protein>
<organism evidence="2 3">
    <name type="scientific">Parabacteroides distasonis</name>
    <dbReference type="NCBI Taxonomy" id="823"/>
    <lineage>
        <taxon>Bacteria</taxon>
        <taxon>Pseudomonadati</taxon>
        <taxon>Bacteroidota</taxon>
        <taxon>Bacteroidia</taxon>
        <taxon>Bacteroidales</taxon>
        <taxon>Tannerellaceae</taxon>
        <taxon>Parabacteroides</taxon>
    </lineage>
</organism>
<keyword evidence="1" id="KW-0472">Membrane</keyword>
<evidence type="ECO:0000313" key="2">
    <source>
        <dbReference type="EMBL" id="MCB6520446.1"/>
    </source>
</evidence>
<comment type="caution">
    <text evidence="2">The sequence shown here is derived from an EMBL/GenBank/DDBJ whole genome shotgun (WGS) entry which is preliminary data.</text>
</comment>
<sequence length="75" mass="8689">AYPDVVPWWKHGHILFSSCFVFRFPPRSQSIFNPDYLLPSSPIKKLQIFLFPISVKSVFISFFMVSPNQQSVIAL</sequence>
<feature type="non-terminal residue" evidence="2">
    <location>
        <position position="1"/>
    </location>
</feature>
<feature type="transmembrane region" description="Helical" evidence="1">
    <location>
        <begin position="46"/>
        <end position="65"/>
    </location>
</feature>
<keyword evidence="1" id="KW-0812">Transmembrane</keyword>
<gene>
    <name evidence="2" type="ORF">LI194_21965</name>
</gene>
<proteinExistence type="predicted"/>
<accession>A0AAP2QBH3</accession>
<dbReference type="RefSeq" id="WP_220446280.1">
    <property type="nucleotide sequence ID" value="NZ_JAJCIL010000068.1"/>
</dbReference>
<name>A0AAP2QBH3_PARDI</name>
<dbReference type="Proteomes" id="UP001198806">
    <property type="component" value="Unassembled WGS sequence"/>
</dbReference>
<dbReference type="EMBL" id="JAJCNI010000113">
    <property type="protein sequence ID" value="MCB6520446.1"/>
    <property type="molecule type" value="Genomic_DNA"/>
</dbReference>
<reference evidence="2" key="1">
    <citation type="submission" date="2021-10" db="EMBL/GenBank/DDBJ databases">
        <title>Collection of gut derived symbiotic bacterial strains cultured from healthy donors.</title>
        <authorList>
            <person name="Lin H."/>
            <person name="Littmann E."/>
            <person name="Kohout C."/>
            <person name="Pamer E.G."/>
        </authorList>
    </citation>
    <scope>NUCLEOTIDE SEQUENCE</scope>
    <source>
        <strain evidence="2">DFI.2.94</strain>
    </source>
</reference>
<evidence type="ECO:0000256" key="1">
    <source>
        <dbReference type="SAM" id="Phobius"/>
    </source>
</evidence>
<dbReference type="AlphaFoldDB" id="A0AAP2QBH3"/>